<proteinExistence type="predicted"/>
<protein>
    <submittedName>
        <fullName evidence="1">Uncharacterized protein</fullName>
    </submittedName>
</protein>
<sequence length="166" mass="19320">MRKPKFYFGKRRLKHDEGKQNGKFVVPSLLRGWFTLRYKLRRWNLILKTAVNGSSGAVGDNMRISTNHYTQMLTFRRRIAKALSLKLSVQRLQALLKDIEDYRDEQAKVTVTPMVREIANKGYYDGVKKVDHADDDAVNFERPSHCMTYPGNLTMCLTDKCRVHPK</sequence>
<gene>
    <name evidence="1" type="ORF">NOXIFER_304</name>
</gene>
<reference evidence="1 2" key="1">
    <citation type="submission" date="2017-05" db="EMBL/GenBank/DDBJ databases">
        <authorList>
            <person name="Song R."/>
            <person name="Chenine A.L."/>
            <person name="Ruprecht R.M."/>
        </authorList>
    </citation>
    <scope>NUCLEOTIDE SEQUENCE [LARGE SCALE GENOMIC DNA]</scope>
</reference>
<organism evidence="1 2">
    <name type="scientific">Pseudomonas phage Noxifer</name>
    <dbReference type="NCBI Taxonomy" id="2006684"/>
    <lineage>
        <taxon>Viruses</taxon>
        <taxon>Duplodnaviria</taxon>
        <taxon>Heunggongvirae</taxon>
        <taxon>Uroviricota</taxon>
        <taxon>Caudoviricetes</taxon>
        <taxon>Chimalliviridae</taxon>
        <taxon>Noxifervirus</taxon>
        <taxon>Noxifervirus noxifer</taxon>
    </lineage>
</organism>
<evidence type="ECO:0000313" key="1">
    <source>
        <dbReference type="EMBL" id="ARV77469.1"/>
    </source>
</evidence>
<dbReference type="Proteomes" id="UP000224829">
    <property type="component" value="Segment"/>
</dbReference>
<name>A0A1Y0T111_9CAUD</name>
<dbReference type="EMBL" id="MF063068">
    <property type="protein sequence ID" value="ARV77469.1"/>
    <property type="molecule type" value="Genomic_DNA"/>
</dbReference>
<accession>A0A1Y0T111</accession>
<keyword evidence="2" id="KW-1185">Reference proteome</keyword>
<evidence type="ECO:0000313" key="2">
    <source>
        <dbReference type="Proteomes" id="UP000224829"/>
    </source>
</evidence>